<evidence type="ECO:0000313" key="2">
    <source>
        <dbReference type="Proteomes" id="UP000077262"/>
    </source>
</evidence>
<dbReference type="EMBL" id="LSTR01000025">
    <property type="protein sequence ID" value="OAH45413.1"/>
    <property type="molecule type" value="Genomic_DNA"/>
</dbReference>
<organism evidence="1 2">
    <name type="scientific">Sphingobium yanoikuyae</name>
    <name type="common">Sphingomonas yanoikuyae</name>
    <dbReference type="NCBI Taxonomy" id="13690"/>
    <lineage>
        <taxon>Bacteria</taxon>
        <taxon>Pseudomonadati</taxon>
        <taxon>Pseudomonadota</taxon>
        <taxon>Alphaproteobacteria</taxon>
        <taxon>Sphingomonadales</taxon>
        <taxon>Sphingomonadaceae</taxon>
        <taxon>Sphingobium</taxon>
    </lineage>
</organism>
<name>A0A177JWC2_SPHYA</name>
<sequence length="109" mass="12353">MMGTNDTEPECEELQRCRVWGNDGSEFTAVEYRYRSIIATDRGARVQIGARHWRLKSGQPLRPIGADGFLHEPSGELFWMAAFLESGRHHNGLRRPALRGVVSLDEQIS</sequence>
<reference evidence="1 2" key="1">
    <citation type="submission" date="2016-02" db="EMBL/GenBank/DDBJ databases">
        <authorList>
            <person name="Wen L."/>
            <person name="He K."/>
            <person name="Yang H."/>
        </authorList>
    </citation>
    <scope>NUCLEOTIDE SEQUENCE [LARGE SCALE GENOMIC DNA]</scope>
    <source>
        <strain evidence="1 2">CD09_2</strain>
    </source>
</reference>
<evidence type="ECO:0000313" key="1">
    <source>
        <dbReference type="EMBL" id="OAH45413.1"/>
    </source>
</evidence>
<dbReference type="AlphaFoldDB" id="A0A177JWC2"/>
<accession>A0A177JWC2</accession>
<proteinExistence type="predicted"/>
<protein>
    <submittedName>
        <fullName evidence="1">Uncharacterized protein</fullName>
    </submittedName>
</protein>
<dbReference type="Proteomes" id="UP000077262">
    <property type="component" value="Unassembled WGS sequence"/>
</dbReference>
<gene>
    <name evidence="1" type="ORF">AX777_17550</name>
</gene>
<comment type="caution">
    <text evidence="1">The sequence shown here is derived from an EMBL/GenBank/DDBJ whole genome shotgun (WGS) entry which is preliminary data.</text>
</comment>